<proteinExistence type="inferred from homology"/>
<dbReference type="EMBL" id="JADBJN010000001">
    <property type="protein sequence ID" value="KAG5681751.1"/>
    <property type="molecule type" value="Genomic_DNA"/>
</dbReference>
<name>A0A9J6CIQ8_POLVA</name>
<sequence>MSSLKKTVFIEGNTASGKSTLLKYFQKFDEILVLQEDIEKWTNFHGYNLLELKYKNPDFFQFPFQSYATLTRLRQHLQNSNKAIKMMERSLFSARHIFVEAQKNLNLMHEGNYHVLQEWYDYIDEYHKIQTDLFIYIQTDPYVAFKRIQERARKEEKDITFEYLKKIHQLHEELFIERANILPGKVLVIDGNLNQTEMMEEFKKCEYEIFSFIES</sequence>
<dbReference type="InterPro" id="IPR027417">
    <property type="entry name" value="P-loop_NTPase"/>
</dbReference>
<dbReference type="InterPro" id="IPR002624">
    <property type="entry name" value="DCK/DGK"/>
</dbReference>
<keyword evidence="3" id="KW-0547">Nucleotide-binding</keyword>
<evidence type="ECO:0000259" key="4">
    <source>
        <dbReference type="Pfam" id="PF01712"/>
    </source>
</evidence>
<dbReference type="SUPFAM" id="SSF52540">
    <property type="entry name" value="P-loop containing nucleoside triphosphate hydrolases"/>
    <property type="match status" value="1"/>
</dbReference>
<evidence type="ECO:0000256" key="3">
    <source>
        <dbReference type="PIRSR" id="PIRSR000705-3"/>
    </source>
</evidence>
<dbReference type="Gene3D" id="3.40.50.300">
    <property type="entry name" value="P-loop containing nucleotide triphosphate hydrolases"/>
    <property type="match status" value="1"/>
</dbReference>
<dbReference type="PANTHER" id="PTHR10513:SF24">
    <property type="entry name" value="THYMIDINE KINASE 2, MITOCHONDRIAL"/>
    <property type="match status" value="1"/>
</dbReference>
<feature type="domain" description="Deoxynucleoside kinase" evidence="4">
    <location>
        <begin position="9"/>
        <end position="201"/>
    </location>
</feature>
<evidence type="ECO:0000313" key="6">
    <source>
        <dbReference type="Proteomes" id="UP001107558"/>
    </source>
</evidence>
<comment type="caution">
    <text evidence="5">The sequence shown here is derived from an EMBL/GenBank/DDBJ whole genome shotgun (WGS) entry which is preliminary data.</text>
</comment>
<dbReference type="GO" id="GO:0005524">
    <property type="term" value="F:ATP binding"/>
    <property type="evidence" value="ECO:0007669"/>
    <property type="project" value="UniProtKB-KW"/>
</dbReference>
<organism evidence="5 6">
    <name type="scientific">Polypedilum vanderplanki</name>
    <name type="common">Sleeping chironomid midge</name>
    <dbReference type="NCBI Taxonomy" id="319348"/>
    <lineage>
        <taxon>Eukaryota</taxon>
        <taxon>Metazoa</taxon>
        <taxon>Ecdysozoa</taxon>
        <taxon>Arthropoda</taxon>
        <taxon>Hexapoda</taxon>
        <taxon>Insecta</taxon>
        <taxon>Pterygota</taxon>
        <taxon>Neoptera</taxon>
        <taxon>Endopterygota</taxon>
        <taxon>Diptera</taxon>
        <taxon>Nematocera</taxon>
        <taxon>Chironomoidea</taxon>
        <taxon>Chironomidae</taxon>
        <taxon>Chironominae</taxon>
        <taxon>Polypedilum</taxon>
        <taxon>Polypedilum</taxon>
    </lineage>
</organism>
<evidence type="ECO:0000256" key="1">
    <source>
        <dbReference type="ARBA" id="ARBA00007420"/>
    </source>
</evidence>
<dbReference type="Pfam" id="PF01712">
    <property type="entry name" value="dNK"/>
    <property type="match status" value="1"/>
</dbReference>
<dbReference type="PANTHER" id="PTHR10513">
    <property type="entry name" value="DEOXYNUCLEOSIDE KINASE"/>
    <property type="match status" value="1"/>
</dbReference>
<feature type="binding site" evidence="3">
    <location>
        <begin position="147"/>
        <end position="151"/>
    </location>
    <ligand>
        <name>ATP</name>
        <dbReference type="ChEBI" id="CHEBI:30616"/>
    </ligand>
</feature>
<dbReference type="InterPro" id="IPR031314">
    <property type="entry name" value="DNK_dom"/>
</dbReference>
<reference evidence="5" key="1">
    <citation type="submission" date="2021-03" db="EMBL/GenBank/DDBJ databases">
        <title>Chromosome level genome of the anhydrobiotic midge Polypedilum vanderplanki.</title>
        <authorList>
            <person name="Yoshida Y."/>
            <person name="Kikawada T."/>
            <person name="Gusev O."/>
        </authorList>
    </citation>
    <scope>NUCLEOTIDE SEQUENCE</scope>
    <source>
        <strain evidence="5">NIAS01</strain>
        <tissue evidence="5">Whole body or cell culture</tissue>
    </source>
</reference>
<dbReference type="Proteomes" id="UP001107558">
    <property type="component" value="Chromosome 1"/>
</dbReference>
<protein>
    <recommendedName>
        <fullName evidence="4">Deoxynucleoside kinase domain-containing protein</fullName>
    </recommendedName>
</protein>
<dbReference type="GO" id="GO:0005739">
    <property type="term" value="C:mitochondrion"/>
    <property type="evidence" value="ECO:0007669"/>
    <property type="project" value="TreeGrafter"/>
</dbReference>
<feature type="binding site" evidence="3">
    <location>
        <begin position="12"/>
        <end position="20"/>
    </location>
    <ligand>
        <name>ATP</name>
        <dbReference type="ChEBI" id="CHEBI:30616"/>
    </ligand>
</feature>
<dbReference type="AlphaFoldDB" id="A0A9J6CIQ8"/>
<keyword evidence="3" id="KW-0067">ATP-binding</keyword>
<comment type="similarity">
    <text evidence="1">Belongs to the DCK/DGK family.</text>
</comment>
<dbReference type="GO" id="GO:0019136">
    <property type="term" value="F:deoxynucleoside kinase activity"/>
    <property type="evidence" value="ECO:0007669"/>
    <property type="project" value="InterPro"/>
</dbReference>
<dbReference type="CDD" id="cd01673">
    <property type="entry name" value="dNK"/>
    <property type="match status" value="1"/>
</dbReference>
<accession>A0A9J6CIQ8</accession>
<gene>
    <name evidence="5" type="ORF">PVAND_011160</name>
</gene>
<dbReference type="OrthoDB" id="567086at2759"/>
<evidence type="ECO:0000256" key="2">
    <source>
        <dbReference type="PIRSR" id="PIRSR000705-1"/>
    </source>
</evidence>
<dbReference type="InterPro" id="IPR050566">
    <property type="entry name" value="Deoxyribonucleoside_kinase"/>
</dbReference>
<feature type="active site" description="Proton acceptor" evidence="2">
    <location>
        <position position="88"/>
    </location>
</feature>
<dbReference type="PIRSF" id="PIRSF000705">
    <property type="entry name" value="DNK"/>
    <property type="match status" value="1"/>
</dbReference>
<evidence type="ECO:0000313" key="5">
    <source>
        <dbReference type="EMBL" id="KAG5681751.1"/>
    </source>
</evidence>
<keyword evidence="6" id="KW-1185">Reference proteome</keyword>